<keyword evidence="1" id="KW-0325">Glycoprotein</keyword>
<gene>
    <name evidence="5" type="primary">LOC109110713</name>
</gene>
<dbReference type="GeneID" id="109110713"/>
<feature type="transmembrane region" description="Helical" evidence="2">
    <location>
        <begin position="170"/>
        <end position="191"/>
    </location>
</feature>
<organism evidence="5">
    <name type="scientific">Cyprinus carpio</name>
    <name type="common">Common carp</name>
    <dbReference type="NCBI Taxonomy" id="7962"/>
    <lineage>
        <taxon>Eukaryota</taxon>
        <taxon>Metazoa</taxon>
        <taxon>Chordata</taxon>
        <taxon>Craniata</taxon>
        <taxon>Vertebrata</taxon>
        <taxon>Euteleostomi</taxon>
        <taxon>Actinopterygii</taxon>
        <taxon>Neopterygii</taxon>
        <taxon>Teleostei</taxon>
        <taxon>Ostariophysi</taxon>
        <taxon>Cypriniformes</taxon>
        <taxon>Cyprinidae</taxon>
        <taxon>Cyprininae</taxon>
        <taxon>Cyprinus</taxon>
    </lineage>
</organism>
<evidence type="ECO:0000256" key="1">
    <source>
        <dbReference type="ARBA" id="ARBA00023180"/>
    </source>
</evidence>
<proteinExistence type="predicted"/>
<feature type="signal peptide" evidence="3">
    <location>
        <begin position="1"/>
        <end position="16"/>
    </location>
</feature>
<dbReference type="Proteomes" id="UP001155660">
    <property type="component" value="Chromosome B2"/>
</dbReference>
<protein>
    <submittedName>
        <fullName evidence="5">Major histocompatibility complex class I-related gene protein-like</fullName>
    </submittedName>
</protein>
<keyword evidence="2" id="KW-0472">Membrane</keyword>
<dbReference type="SUPFAM" id="SSF54452">
    <property type="entry name" value="MHC antigen-recognition domain"/>
    <property type="match status" value="1"/>
</dbReference>
<keyword evidence="3" id="KW-0732">Signal</keyword>
<dbReference type="Gene3D" id="3.30.500.10">
    <property type="entry name" value="MHC class I-like antigen recognition-like"/>
    <property type="match status" value="1"/>
</dbReference>
<dbReference type="OrthoDB" id="8936769at2759"/>
<feature type="chain" id="PRO_5040250438" evidence="3">
    <location>
        <begin position="17"/>
        <end position="247"/>
    </location>
</feature>
<keyword evidence="2" id="KW-1133">Transmembrane helix</keyword>
<name>A0A9Q9ZM99_CYPCA</name>
<dbReference type="InterPro" id="IPR011162">
    <property type="entry name" value="MHC_I/II-like_Ag-recog"/>
</dbReference>
<dbReference type="InterPro" id="IPR037055">
    <property type="entry name" value="MHC_I-like_Ag-recog_sf"/>
</dbReference>
<accession>A0A9Q9ZM99</accession>
<evidence type="ECO:0000313" key="5">
    <source>
        <dbReference type="RefSeq" id="XP_018979243.1"/>
    </source>
</evidence>
<evidence type="ECO:0000259" key="4">
    <source>
        <dbReference type="Pfam" id="PF00129"/>
    </source>
</evidence>
<dbReference type="KEGG" id="ccar:109110713"/>
<sequence length="247" mass="28172">MLLFATFAFLVDLSWALPTDIIIQFERSVLLNGTVVERILVSDANLKGHFDKQPVVRPIQDEVLKTMVENDHETSSYGTYIRLRECKLRGYRVLQLSDRFQLNGKDYLTLDSDRDSWTALMPEAHDLKKSWTLKAEHASLEKTHLKEECEEFVKQINDAQNQEGLGVLRVMAPVLATFLFTVFVFMSLLIFKRHGHHPGGVLGSIIHYPAHHLEAPLNNKQSQKDISQVPMLKVPNSNHLTCPTTLL</sequence>
<dbReference type="Pfam" id="PF00129">
    <property type="entry name" value="MHC_I"/>
    <property type="match status" value="1"/>
</dbReference>
<dbReference type="RefSeq" id="XP_018979243.1">
    <property type="nucleotide sequence ID" value="XM_019123698.2"/>
</dbReference>
<dbReference type="AlphaFoldDB" id="A0A9Q9ZM99"/>
<reference evidence="5" key="1">
    <citation type="submission" date="2025-08" db="UniProtKB">
        <authorList>
            <consortium name="RefSeq"/>
        </authorList>
    </citation>
    <scope>IDENTIFICATION</scope>
    <source>
        <tissue evidence="5">Muscle</tissue>
    </source>
</reference>
<dbReference type="InterPro" id="IPR011161">
    <property type="entry name" value="MHC_I-like_Ag-recog"/>
</dbReference>
<feature type="domain" description="MHC class I-like antigen recognition-like" evidence="4">
    <location>
        <begin position="70"/>
        <end position="155"/>
    </location>
</feature>
<keyword evidence="2" id="KW-0812">Transmembrane</keyword>
<evidence type="ECO:0000256" key="3">
    <source>
        <dbReference type="SAM" id="SignalP"/>
    </source>
</evidence>
<evidence type="ECO:0000256" key="2">
    <source>
        <dbReference type="SAM" id="Phobius"/>
    </source>
</evidence>